<evidence type="ECO:0000256" key="5">
    <source>
        <dbReference type="ARBA" id="ARBA00022729"/>
    </source>
</evidence>
<dbReference type="Gene3D" id="1.10.4030.10">
    <property type="entry name" value="Porin chaperone SurA, peptide-binding domain"/>
    <property type="match status" value="1"/>
</dbReference>
<evidence type="ECO:0000256" key="3">
    <source>
        <dbReference type="ARBA" id="ARBA00006071"/>
    </source>
</evidence>
<evidence type="ECO:0000256" key="2">
    <source>
        <dbReference type="ARBA" id="ARBA00004193"/>
    </source>
</evidence>
<evidence type="ECO:0000313" key="16">
    <source>
        <dbReference type="EMBL" id="GGH88089.1"/>
    </source>
</evidence>
<feature type="coiled-coil region" evidence="12">
    <location>
        <begin position="65"/>
        <end position="92"/>
    </location>
</feature>
<protein>
    <recommendedName>
        <fullName evidence="11">Foldase protein PrsA</fullName>
        <ecNumber evidence="11">5.2.1.8</ecNumber>
    </recommendedName>
</protein>
<keyword evidence="5 11" id="KW-0732">Signal</keyword>
<dbReference type="GO" id="GO:0003755">
    <property type="term" value="F:peptidyl-prolyl cis-trans isomerase activity"/>
    <property type="evidence" value="ECO:0007669"/>
    <property type="project" value="UniProtKB-UniRule"/>
</dbReference>
<feature type="chain" id="PRO_5038985586" description="Foldase protein PrsA" evidence="14">
    <location>
        <begin position="22"/>
        <end position="334"/>
    </location>
</feature>
<dbReference type="PROSITE" id="PS50198">
    <property type="entry name" value="PPIC_PPIASE_2"/>
    <property type="match status" value="1"/>
</dbReference>
<dbReference type="GO" id="GO:0006457">
    <property type="term" value="P:protein folding"/>
    <property type="evidence" value="ECO:0007669"/>
    <property type="project" value="UniProtKB-UniRule"/>
</dbReference>
<dbReference type="Proteomes" id="UP000656813">
    <property type="component" value="Unassembled WGS sequence"/>
</dbReference>
<dbReference type="HAMAP" id="MF_01145">
    <property type="entry name" value="Foldase_PrsA"/>
    <property type="match status" value="1"/>
</dbReference>
<evidence type="ECO:0000256" key="6">
    <source>
        <dbReference type="ARBA" id="ARBA00023110"/>
    </source>
</evidence>
<dbReference type="InterPro" id="IPR023058">
    <property type="entry name" value="PPIase_PpiC_CS"/>
</dbReference>
<feature type="compositionally biased region" description="Low complexity" evidence="13">
    <location>
        <begin position="293"/>
        <end position="309"/>
    </location>
</feature>
<dbReference type="PROSITE" id="PS01096">
    <property type="entry name" value="PPIC_PPIASE_1"/>
    <property type="match status" value="1"/>
</dbReference>
<feature type="region of interest" description="Disordered" evidence="13">
    <location>
        <begin position="281"/>
        <end position="334"/>
    </location>
</feature>
<evidence type="ECO:0000256" key="7">
    <source>
        <dbReference type="ARBA" id="ARBA00023136"/>
    </source>
</evidence>
<dbReference type="PANTHER" id="PTHR47245:SF1">
    <property type="entry name" value="FOLDASE PROTEIN PRSA"/>
    <property type="match status" value="1"/>
</dbReference>
<comment type="subcellular location">
    <subcellularLocation>
        <location evidence="2 11">Cell membrane</location>
        <topology evidence="2 11">Lipid-anchor</topology>
    </subcellularLocation>
</comment>
<evidence type="ECO:0000256" key="11">
    <source>
        <dbReference type="HAMAP-Rule" id="MF_01145"/>
    </source>
</evidence>
<evidence type="ECO:0000256" key="8">
    <source>
        <dbReference type="ARBA" id="ARBA00023139"/>
    </source>
</evidence>
<dbReference type="Pfam" id="PF13616">
    <property type="entry name" value="Rotamase_3"/>
    <property type="match status" value="1"/>
</dbReference>
<dbReference type="InterPro" id="IPR023059">
    <property type="entry name" value="Foldase_PrsA"/>
</dbReference>
<evidence type="ECO:0000256" key="13">
    <source>
        <dbReference type="SAM" id="MobiDB-lite"/>
    </source>
</evidence>
<sequence length="334" mass="36999">MKKWMTIVVVIIGILTLSACGNSSVVETKAGDISKDDFYKELQKEAGSASLQKLVYEKILSDKYKATDKEINDEIDNEIEQLKSQYQMTSDAQLEQALAAQGQTMDDFRKSFKDDAKLQVLLFKAQTDGIKVTDKDLQDYFNKNKDTFVQVKASHILVDSEKKANDIEKKIKNGEDFAKLAKDNSTDPGSKDNGGDLGWFGKGTMYQAFEDKAFSMKVGDISEPVKTDAGWHIIKLTGKKDKLSDVKAAVKKAYLTSKEKDAQTVLNKLLKDNDIKVNLKDDQYKGLFDPQETTTTPSTSTDDSSSQSDDSSKSSDDSSKSSDDSSKDSSKSDK</sequence>
<keyword evidence="12" id="KW-0175">Coiled coil</keyword>
<dbReference type="Gene3D" id="3.10.50.40">
    <property type="match status" value="1"/>
</dbReference>
<organism evidence="16 17">
    <name type="scientific">Pullulanibacillus pueri</name>
    <dbReference type="NCBI Taxonomy" id="1437324"/>
    <lineage>
        <taxon>Bacteria</taxon>
        <taxon>Bacillati</taxon>
        <taxon>Bacillota</taxon>
        <taxon>Bacilli</taxon>
        <taxon>Bacillales</taxon>
        <taxon>Sporolactobacillaceae</taxon>
        <taxon>Pullulanibacillus</taxon>
    </lineage>
</organism>
<dbReference type="PANTHER" id="PTHR47245">
    <property type="entry name" value="PEPTIDYLPROLYL ISOMERASE"/>
    <property type="match status" value="1"/>
</dbReference>
<dbReference type="SUPFAM" id="SSF54534">
    <property type="entry name" value="FKBP-like"/>
    <property type="match status" value="1"/>
</dbReference>
<dbReference type="InterPro" id="IPR000297">
    <property type="entry name" value="PPIase_PpiC"/>
</dbReference>
<keyword evidence="7 11" id="KW-0472">Membrane</keyword>
<comment type="function">
    <text evidence="11">Plays a major role in protein secretion by helping the post-translocational extracellular folding of several secreted proteins.</text>
</comment>
<comment type="catalytic activity">
    <reaction evidence="1 11">
        <text>[protein]-peptidylproline (omega=180) = [protein]-peptidylproline (omega=0)</text>
        <dbReference type="Rhea" id="RHEA:16237"/>
        <dbReference type="Rhea" id="RHEA-COMP:10747"/>
        <dbReference type="Rhea" id="RHEA-COMP:10748"/>
        <dbReference type="ChEBI" id="CHEBI:83833"/>
        <dbReference type="ChEBI" id="CHEBI:83834"/>
        <dbReference type="EC" id="5.2.1.8"/>
    </reaction>
</comment>
<evidence type="ECO:0000256" key="4">
    <source>
        <dbReference type="ARBA" id="ARBA00022475"/>
    </source>
</evidence>
<dbReference type="AlphaFoldDB" id="A0A8J3A0N4"/>
<gene>
    <name evidence="11 16" type="primary">prsA</name>
    <name evidence="16" type="ORF">GCM10007096_39610</name>
</gene>
<dbReference type="PROSITE" id="PS51257">
    <property type="entry name" value="PROKAR_LIPOPROTEIN"/>
    <property type="match status" value="1"/>
</dbReference>
<feature type="signal peptide" evidence="14">
    <location>
        <begin position="1"/>
        <end position="21"/>
    </location>
</feature>
<dbReference type="SUPFAM" id="SSF109998">
    <property type="entry name" value="Triger factor/SurA peptide-binding domain-like"/>
    <property type="match status" value="1"/>
</dbReference>
<evidence type="ECO:0000259" key="15">
    <source>
        <dbReference type="PROSITE" id="PS50198"/>
    </source>
</evidence>
<comment type="similarity">
    <text evidence="3 11">Belongs to the PrsA family.</text>
</comment>
<dbReference type="InterPro" id="IPR027304">
    <property type="entry name" value="Trigger_fact/SurA_dom_sf"/>
</dbReference>
<evidence type="ECO:0000256" key="1">
    <source>
        <dbReference type="ARBA" id="ARBA00000971"/>
    </source>
</evidence>
<dbReference type="InterPro" id="IPR046357">
    <property type="entry name" value="PPIase_dom_sf"/>
</dbReference>
<proteinExistence type="inferred from homology"/>
<evidence type="ECO:0000256" key="14">
    <source>
        <dbReference type="SAM" id="SignalP"/>
    </source>
</evidence>
<evidence type="ECO:0000256" key="9">
    <source>
        <dbReference type="ARBA" id="ARBA00023235"/>
    </source>
</evidence>
<accession>A0A8J3A0N4</accession>
<dbReference type="EC" id="5.2.1.8" evidence="11"/>
<feature type="compositionally biased region" description="Basic and acidic residues" evidence="13">
    <location>
        <begin position="310"/>
        <end position="334"/>
    </location>
</feature>
<keyword evidence="6 11" id="KW-0697">Rotamase</keyword>
<keyword evidence="8 11" id="KW-0564">Palmitate</keyword>
<evidence type="ECO:0000256" key="12">
    <source>
        <dbReference type="SAM" id="Coils"/>
    </source>
</evidence>
<dbReference type="InterPro" id="IPR050245">
    <property type="entry name" value="PrsA_foldase"/>
</dbReference>
<reference evidence="16" key="2">
    <citation type="submission" date="2020-09" db="EMBL/GenBank/DDBJ databases">
        <authorList>
            <person name="Sun Q."/>
            <person name="Zhou Y."/>
        </authorList>
    </citation>
    <scope>NUCLEOTIDE SEQUENCE</scope>
    <source>
        <strain evidence="16">CGMCC 1.12777</strain>
    </source>
</reference>
<keyword evidence="17" id="KW-1185">Reference proteome</keyword>
<dbReference type="RefSeq" id="WP_188499113.1">
    <property type="nucleotide sequence ID" value="NZ_BMFV01000046.1"/>
</dbReference>
<feature type="domain" description="PpiC" evidence="15">
    <location>
        <begin position="148"/>
        <end position="238"/>
    </location>
</feature>
<evidence type="ECO:0000256" key="10">
    <source>
        <dbReference type="ARBA" id="ARBA00023288"/>
    </source>
</evidence>
<name>A0A8J3A0N4_9BACL</name>
<keyword evidence="10 11" id="KW-0449">Lipoprotein</keyword>
<comment type="caution">
    <text evidence="16">The sequence shown here is derived from an EMBL/GenBank/DDBJ whole genome shotgun (WGS) entry which is preliminary data.</text>
</comment>
<evidence type="ECO:0000313" key="17">
    <source>
        <dbReference type="Proteomes" id="UP000656813"/>
    </source>
</evidence>
<reference evidence="16" key="1">
    <citation type="journal article" date="2014" name="Int. J. Syst. Evol. Microbiol.">
        <title>Complete genome sequence of Corynebacterium casei LMG S-19264T (=DSM 44701T), isolated from a smear-ripened cheese.</title>
        <authorList>
            <consortium name="US DOE Joint Genome Institute (JGI-PGF)"/>
            <person name="Walter F."/>
            <person name="Albersmeier A."/>
            <person name="Kalinowski J."/>
            <person name="Ruckert C."/>
        </authorList>
    </citation>
    <scope>NUCLEOTIDE SEQUENCE</scope>
    <source>
        <strain evidence="16">CGMCC 1.12777</strain>
    </source>
</reference>
<keyword evidence="9 11" id="KW-0413">Isomerase</keyword>
<keyword evidence="4 11" id="KW-1003">Cell membrane</keyword>
<dbReference type="EMBL" id="BMFV01000046">
    <property type="protein sequence ID" value="GGH88089.1"/>
    <property type="molecule type" value="Genomic_DNA"/>
</dbReference>
<dbReference type="GO" id="GO:0005886">
    <property type="term" value="C:plasma membrane"/>
    <property type="evidence" value="ECO:0007669"/>
    <property type="project" value="UniProtKB-SubCell"/>
</dbReference>